<dbReference type="PANTHER" id="PTHR19241">
    <property type="entry name" value="ATP-BINDING CASSETTE TRANSPORTER"/>
    <property type="match status" value="1"/>
</dbReference>
<evidence type="ECO:0000256" key="4">
    <source>
        <dbReference type="ARBA" id="ARBA00022475"/>
    </source>
</evidence>
<keyword evidence="3" id="KW-0813">Transport</keyword>
<dbReference type="VEuPathDB" id="FungiDB:EYZ11_011887"/>
<evidence type="ECO:0000256" key="11">
    <source>
        <dbReference type="SAM" id="Phobius"/>
    </source>
</evidence>
<dbReference type="PROSITE" id="PS50893">
    <property type="entry name" value="ABC_TRANSPORTER_2"/>
    <property type="match status" value="2"/>
</dbReference>
<feature type="transmembrane region" description="Helical" evidence="11">
    <location>
        <begin position="1239"/>
        <end position="1261"/>
    </location>
</feature>
<feature type="transmembrane region" description="Helical" evidence="11">
    <location>
        <begin position="553"/>
        <end position="575"/>
    </location>
</feature>
<dbReference type="CDD" id="cd03232">
    <property type="entry name" value="ABCG_PDR_domain2"/>
    <property type="match status" value="1"/>
</dbReference>
<reference evidence="13 14" key="1">
    <citation type="submission" date="2019-03" db="EMBL/GenBank/DDBJ databases">
        <title>The genome sequence of a newly discovered highly antifungal drug resistant Aspergillus species, Aspergillus tanneri NIH 1004.</title>
        <authorList>
            <person name="Mounaud S."/>
            <person name="Singh I."/>
            <person name="Joardar V."/>
            <person name="Pakala S."/>
            <person name="Pakala S."/>
            <person name="Venepally P."/>
            <person name="Hoover J."/>
            <person name="Nierman W."/>
            <person name="Chung J."/>
            <person name="Losada L."/>
        </authorList>
    </citation>
    <scope>NUCLEOTIDE SEQUENCE [LARGE SCALE GENOMIC DNA]</scope>
    <source>
        <strain evidence="13 14">NIH1004</strain>
    </source>
</reference>
<evidence type="ECO:0000256" key="9">
    <source>
        <dbReference type="ARBA" id="ARBA00023136"/>
    </source>
</evidence>
<feature type="transmembrane region" description="Helical" evidence="11">
    <location>
        <begin position="522"/>
        <end position="547"/>
    </location>
</feature>
<sequence length="1424" mass="159474">MHLTLVVASDTNWRVPPGWKINARTGLKQVSFPVVSQATRRQIIPSMASLVDEVKDPLERWLARKKTRQNHRRSPRGLSFTDANVNGYTEATQFQHTFASYIRLLPIYLKVLLGMGQRQKVRILRHLDGLVRPGEMLLVLGRPGSGCTTFLKTMAGDVHGLEVDEGKINYQGISFTEMHCKFRGDSIYLAENDVHFPELTLGETLSFAAEMRPHGELSAREVGPLSAAIFGLEQSLHTQVGNEMVRGLSGGEKRRTSIAEAFLSRCPIQCWDNSTRGLDSATALNFVRMLRRATDTLRSTVMTTIYQAPEVLYQKFDKVLLLYEGRQIYFGPTEEAAEYFIRSGFVRPARATTADFLTSLTNANERIVQPGFEARVPRTPDEFAAAWRRSPESQAVRKETEEFSRLHPPLNQGSRHPAVYPTTIVHQIRTCVDRAFVRSRHNVPGLVSGVVGNTILAIILGSVFYNLAENTDSFQARSILIFYATMMNSCLPAFEVNSLWAQRPIVEKHTRYAFYHPVAEGISSILADLPVKVVTSLFFNVCIYFLTNLRRSTAAFFIFWLFGFVVMVTMSMIFRSVGSLSRTYAQSLAPVSIMIFNFIIYAGFVIPPHYQVPWLSWIRWFNPIAYANESLMINEFRNRQFPCSATVPSGPTYSDSSMNGKVCSAIGSVHGESSVEGNQFLKLKYGYTVDHLWRNLGILFALMVSFCVVHLLAAEYIQAEKSKGDILLFRRKDLSHRLPGDEESVQGSIQTKGITEHRPSPRRGSDVLIEGLAKQSSAFYWSNVGYEVQVGKGLSRILDGIDGWVARGTLTALMGSTGAGKTTLLDVLANRKSVGIVHGDVRIDGRPRDRCFQRKTGYVQQADIHLRSATVREALQFSALLRQPRDRSRAQKLSYVDTVLNMLEMESYADSVVGVPGKGLNIEQRKRLTIAIEMAARPELLLFLDEPTSGLDSQTAWSICILLRKLADNGQAILCTIHQPSAELFQMFDRLLLLKGGKTVYFGDVGRSATTLIDYFERAGARYPEEGENPAEWLLEVTSSSSAPEWSEIWSKSAEREAVQLQIARLGTDAQKSEGVQETTTSTTTLGVEDHDYAAPSLQQLWLVTYRMFQDYWRDPTYLYSKLALCVGAALFNGLSFWMLHKDVQGLTSSLFSCFLLTIIFNTVDQQIIPRFIDNRDQFEAREKPSKTYNWIVFVAANMIVELVWQSLTSVLVFVAWYYPTGFWRNGLDDGNFTMSQRAILVFLLIWLFFVFSSTLSQAIAAGMQDSLTAVNIANLLFTLCLIFCGILVQPGALPRFWIFMYRVSPVTYLMDGMIIAALANTKLHCATIDLLRITLPANATSCGDYMTAYVSTTGGMVLNPNATVGDCLFCSVADTNSALEALGIDITGQWRDLGFLAVYVVVNITATFFLYWVARVPKGTKQA</sequence>
<evidence type="ECO:0000256" key="10">
    <source>
        <dbReference type="SAM" id="MobiDB-lite"/>
    </source>
</evidence>
<dbReference type="InterPro" id="IPR034001">
    <property type="entry name" value="ABCG_PDR_1"/>
</dbReference>
<keyword evidence="14" id="KW-1185">Reference proteome</keyword>
<feature type="transmembrane region" description="Helical" evidence="11">
    <location>
        <begin position="1273"/>
        <end position="1294"/>
    </location>
</feature>
<keyword evidence="8 11" id="KW-1133">Transmembrane helix</keyword>
<feature type="transmembrane region" description="Helical" evidence="11">
    <location>
        <begin position="587"/>
        <end position="606"/>
    </location>
</feature>
<keyword evidence="4" id="KW-1003">Cell membrane</keyword>
<evidence type="ECO:0000259" key="12">
    <source>
        <dbReference type="PROSITE" id="PS50893"/>
    </source>
</evidence>
<feature type="transmembrane region" description="Helical" evidence="11">
    <location>
        <begin position="1394"/>
        <end position="1415"/>
    </location>
</feature>
<dbReference type="InterPro" id="IPR034003">
    <property type="entry name" value="ABCG_PDR_2"/>
</dbReference>
<dbReference type="Gene3D" id="3.40.50.300">
    <property type="entry name" value="P-loop containing nucleotide triphosphate hydrolases"/>
    <property type="match status" value="2"/>
</dbReference>
<dbReference type="CDD" id="cd03233">
    <property type="entry name" value="ABCG_PDR_domain1"/>
    <property type="match status" value="1"/>
</dbReference>
<dbReference type="SMART" id="SM00382">
    <property type="entry name" value="AAA"/>
    <property type="match status" value="2"/>
</dbReference>
<comment type="caution">
    <text evidence="13">The sequence shown here is derived from an EMBL/GenBank/DDBJ whole genome shotgun (WGS) entry which is preliminary data.</text>
</comment>
<dbReference type="InterPro" id="IPR010929">
    <property type="entry name" value="PDR_CDR_ABC"/>
</dbReference>
<evidence type="ECO:0000256" key="7">
    <source>
        <dbReference type="ARBA" id="ARBA00022840"/>
    </source>
</evidence>
<evidence type="ECO:0000256" key="5">
    <source>
        <dbReference type="ARBA" id="ARBA00022692"/>
    </source>
</evidence>
<evidence type="ECO:0000256" key="6">
    <source>
        <dbReference type="ARBA" id="ARBA00022741"/>
    </source>
</evidence>
<dbReference type="GO" id="GO:0005524">
    <property type="term" value="F:ATP binding"/>
    <property type="evidence" value="ECO:0007669"/>
    <property type="project" value="UniProtKB-KW"/>
</dbReference>
<evidence type="ECO:0000256" key="8">
    <source>
        <dbReference type="ARBA" id="ARBA00022989"/>
    </source>
</evidence>
<feature type="compositionally biased region" description="Basic and acidic residues" evidence="10">
    <location>
        <begin position="754"/>
        <end position="763"/>
    </location>
</feature>
<proteinExistence type="inferred from homology"/>
<dbReference type="Pfam" id="PF06422">
    <property type="entry name" value="PDR_CDR"/>
    <property type="match status" value="1"/>
</dbReference>
<evidence type="ECO:0000256" key="2">
    <source>
        <dbReference type="ARBA" id="ARBA00006012"/>
    </source>
</evidence>
<keyword evidence="5 11" id="KW-0812">Transmembrane</keyword>
<keyword evidence="7" id="KW-0067">ATP-binding</keyword>
<dbReference type="Pfam" id="PF01061">
    <property type="entry name" value="ABC2_membrane"/>
    <property type="match status" value="2"/>
</dbReference>
<feature type="transmembrane region" description="Helical" evidence="11">
    <location>
        <begin position="1191"/>
        <end position="1219"/>
    </location>
</feature>
<feature type="transmembrane region" description="Helical" evidence="11">
    <location>
        <begin position="1146"/>
        <end position="1164"/>
    </location>
</feature>
<comment type="subcellular location">
    <subcellularLocation>
        <location evidence="1">Cell membrane</location>
        <topology evidence="1">Multi-pass membrane protein</topology>
    </subcellularLocation>
</comment>
<evidence type="ECO:0000256" key="1">
    <source>
        <dbReference type="ARBA" id="ARBA00004651"/>
    </source>
</evidence>
<evidence type="ECO:0000313" key="13">
    <source>
        <dbReference type="EMBL" id="THC88669.1"/>
    </source>
</evidence>
<dbReference type="EMBL" id="SOSA01000792">
    <property type="protein sequence ID" value="THC88669.1"/>
    <property type="molecule type" value="Genomic_DNA"/>
</dbReference>
<organism evidence="13 14">
    <name type="scientific">Aspergillus tanneri</name>
    <dbReference type="NCBI Taxonomy" id="1220188"/>
    <lineage>
        <taxon>Eukaryota</taxon>
        <taxon>Fungi</taxon>
        <taxon>Dikarya</taxon>
        <taxon>Ascomycota</taxon>
        <taxon>Pezizomycotina</taxon>
        <taxon>Eurotiomycetes</taxon>
        <taxon>Eurotiomycetidae</taxon>
        <taxon>Eurotiales</taxon>
        <taxon>Aspergillaceae</taxon>
        <taxon>Aspergillus</taxon>
        <taxon>Aspergillus subgen. Circumdati</taxon>
    </lineage>
</organism>
<gene>
    <name evidence="13" type="ORF">EYZ11_011887</name>
</gene>
<dbReference type="Pfam" id="PF19055">
    <property type="entry name" value="ABC2_membrane_7"/>
    <property type="match status" value="1"/>
</dbReference>
<keyword evidence="6" id="KW-0547">Nucleotide-binding</keyword>
<keyword evidence="9 11" id="KW-0472">Membrane</keyword>
<dbReference type="STRING" id="1220188.A0A4S3J1M8"/>
<feature type="transmembrane region" description="Helical" evidence="11">
    <location>
        <begin position="480"/>
        <end position="501"/>
    </location>
</feature>
<dbReference type="Pfam" id="PF00005">
    <property type="entry name" value="ABC_tran"/>
    <property type="match status" value="2"/>
</dbReference>
<dbReference type="InterPro" id="IPR003439">
    <property type="entry name" value="ABC_transporter-like_ATP-bd"/>
</dbReference>
<dbReference type="GO" id="GO:0016887">
    <property type="term" value="F:ATP hydrolysis activity"/>
    <property type="evidence" value="ECO:0007669"/>
    <property type="project" value="InterPro"/>
</dbReference>
<protein>
    <recommendedName>
        <fullName evidence="12">ABC transporter domain-containing protein</fullName>
    </recommendedName>
</protein>
<dbReference type="InterPro" id="IPR027417">
    <property type="entry name" value="P-loop_NTPase"/>
</dbReference>
<dbReference type="FunFam" id="3.40.50.300:FF:000054">
    <property type="entry name" value="ABC multidrug transporter atrF"/>
    <property type="match status" value="1"/>
</dbReference>
<dbReference type="InterPro" id="IPR013525">
    <property type="entry name" value="ABC2_TM"/>
</dbReference>
<accession>A0A4S3J1M8</accession>
<evidence type="ECO:0000256" key="3">
    <source>
        <dbReference type="ARBA" id="ARBA00022448"/>
    </source>
</evidence>
<dbReference type="InterPro" id="IPR003593">
    <property type="entry name" value="AAA+_ATPase"/>
</dbReference>
<dbReference type="GO" id="GO:0140359">
    <property type="term" value="F:ABC-type transporter activity"/>
    <property type="evidence" value="ECO:0007669"/>
    <property type="project" value="InterPro"/>
</dbReference>
<name>A0A4S3J1M8_9EURO</name>
<feature type="domain" description="ABC transporter" evidence="12">
    <location>
        <begin position="779"/>
        <end position="1021"/>
    </location>
</feature>
<feature type="transmembrane region" description="Helical" evidence="11">
    <location>
        <begin position="1117"/>
        <end position="1140"/>
    </location>
</feature>
<feature type="domain" description="ABC transporter" evidence="12">
    <location>
        <begin position="102"/>
        <end position="349"/>
    </location>
</feature>
<feature type="transmembrane region" description="Helical" evidence="11">
    <location>
        <begin position="692"/>
        <end position="713"/>
    </location>
</feature>
<feature type="region of interest" description="Disordered" evidence="10">
    <location>
        <begin position="739"/>
        <end position="763"/>
    </location>
</feature>
<dbReference type="Proteomes" id="UP000308092">
    <property type="component" value="Unassembled WGS sequence"/>
</dbReference>
<evidence type="ECO:0000313" key="14">
    <source>
        <dbReference type="Proteomes" id="UP000308092"/>
    </source>
</evidence>
<dbReference type="GO" id="GO:0005886">
    <property type="term" value="C:plasma membrane"/>
    <property type="evidence" value="ECO:0007669"/>
    <property type="project" value="UniProtKB-SubCell"/>
</dbReference>
<feature type="transmembrane region" description="Helical" evidence="11">
    <location>
        <begin position="446"/>
        <end position="468"/>
    </location>
</feature>
<dbReference type="InterPro" id="IPR043926">
    <property type="entry name" value="ABCG_dom"/>
</dbReference>
<comment type="similarity">
    <text evidence="2">Belongs to the ABC transporter superfamily. ABCG family. PDR (TC 3.A.1.205) subfamily.</text>
</comment>
<dbReference type="SUPFAM" id="SSF52540">
    <property type="entry name" value="P-loop containing nucleoside triphosphate hydrolases"/>
    <property type="match status" value="2"/>
</dbReference>